<organism evidence="2 3">
    <name type="scientific">Rouxiella chamberiensis</name>
    <dbReference type="NCBI Taxonomy" id="1513468"/>
    <lineage>
        <taxon>Bacteria</taxon>
        <taxon>Pseudomonadati</taxon>
        <taxon>Pseudomonadota</taxon>
        <taxon>Gammaproteobacteria</taxon>
        <taxon>Enterobacterales</taxon>
        <taxon>Yersiniaceae</taxon>
        <taxon>Rouxiella</taxon>
    </lineage>
</organism>
<evidence type="ECO:0000313" key="2">
    <source>
        <dbReference type="EMBL" id="WAT01028.1"/>
    </source>
</evidence>
<feature type="compositionally biased region" description="Polar residues" evidence="1">
    <location>
        <begin position="256"/>
        <end position="270"/>
    </location>
</feature>
<protein>
    <submittedName>
        <fullName evidence="2">GPO family capsid scaffolding protein</fullName>
    </submittedName>
</protein>
<dbReference type="InterPro" id="IPR009228">
    <property type="entry name" value="Capsid_scaffold_GpO"/>
</dbReference>
<dbReference type="Pfam" id="PF05929">
    <property type="entry name" value="Phage_GPO"/>
    <property type="match status" value="1"/>
</dbReference>
<dbReference type="RefSeq" id="WP_045049090.1">
    <property type="nucleotide sequence ID" value="NZ_CP114058.1"/>
</dbReference>
<evidence type="ECO:0000313" key="3">
    <source>
        <dbReference type="Proteomes" id="UP001164712"/>
    </source>
</evidence>
<proteinExistence type="predicted"/>
<reference evidence="2" key="1">
    <citation type="submission" date="2022-12" db="EMBL/GenBank/DDBJ databases">
        <title>Complete genome sequence of an Australian strain of Rouxiella badensis DAR84756 and resolution of the R. badensis DSM100043 and R. chamberiensis DSM28324 genomes.</title>
        <authorList>
            <person name="Paul S."/>
            <person name="Anderson P.J."/>
            <person name="Maynard G."/>
            <person name="Dyall-Smith M."/>
            <person name="Kudinha T."/>
        </authorList>
    </citation>
    <scope>NUCLEOTIDE SEQUENCE</scope>
    <source>
        <strain evidence="2">DSM 28324</strain>
    </source>
</reference>
<gene>
    <name evidence="2" type="ORF">O1V66_20060</name>
</gene>
<dbReference type="EMBL" id="CP114058">
    <property type="protein sequence ID" value="WAT01028.1"/>
    <property type="molecule type" value="Genomic_DNA"/>
</dbReference>
<feature type="region of interest" description="Disordered" evidence="1">
    <location>
        <begin position="256"/>
        <end position="282"/>
    </location>
</feature>
<sequence length="282" mass="30846">MTVKAKRFRIAVEGATTDGRAISRDWISQMATNYDPSMYGARINMEHIKGYTPDSAFRRYGDVTALTAEEITEGPMQGKLALYGEINPTPELVELSKARQKIYTSIEVNPKFADTNQAYLVGLAITDDPASLGTEMLAFSATAKLNPLASRKVDPDNLFTAAVEAELIFEEVTEPAVSLLSRIKDKFAKKQASDDARLTEVHAAVEEVAGFAQQEVGQVREQIATVEASFNERLALLEQATEADRAELVELSQKLSTSDSFTQSRRPQSSGGNGKNEVLTDC</sequence>
<keyword evidence="3" id="KW-1185">Reference proteome</keyword>
<accession>A0ABY7HP80</accession>
<evidence type="ECO:0000256" key="1">
    <source>
        <dbReference type="SAM" id="MobiDB-lite"/>
    </source>
</evidence>
<dbReference type="Proteomes" id="UP001164712">
    <property type="component" value="Chromosome"/>
</dbReference>
<name>A0ABY7HP80_9GAMM</name>